<keyword evidence="11" id="KW-1185">Reference proteome</keyword>
<keyword evidence="1 7" id="KW-0963">Cytoplasm</keyword>
<dbReference type="PROSITE" id="PS00716">
    <property type="entry name" value="SIGMA70_2"/>
    <property type="match status" value="1"/>
</dbReference>
<proteinExistence type="inferred from homology"/>
<feature type="DNA-binding region" description="H-T-H motif" evidence="7">
    <location>
        <begin position="254"/>
        <end position="273"/>
    </location>
</feature>
<dbReference type="Gene3D" id="1.20.140.160">
    <property type="match status" value="1"/>
</dbReference>
<dbReference type="PANTHER" id="PTHR30376">
    <property type="entry name" value="SIGMA FACTOR RPOH HEAT SHOCK RELATED"/>
    <property type="match status" value="1"/>
</dbReference>
<dbReference type="InterPro" id="IPR014284">
    <property type="entry name" value="RNA_pol_sigma-70_dom"/>
</dbReference>
<comment type="subunit">
    <text evidence="7">Interacts with the RNA polymerase core enzyme.</text>
</comment>
<evidence type="ECO:0000259" key="9">
    <source>
        <dbReference type="PROSITE" id="PS00716"/>
    </source>
</evidence>
<dbReference type="HAMAP" id="MF_00961">
    <property type="entry name" value="Sigma70_RpoH"/>
    <property type="match status" value="1"/>
</dbReference>
<evidence type="ECO:0000256" key="6">
    <source>
        <dbReference type="ARBA" id="ARBA00023163"/>
    </source>
</evidence>
<dbReference type="GO" id="GO:0016987">
    <property type="term" value="F:sigma factor activity"/>
    <property type="evidence" value="ECO:0007669"/>
    <property type="project" value="UniProtKB-UniRule"/>
</dbReference>
<dbReference type="PRINTS" id="PR00046">
    <property type="entry name" value="SIGMA70FCT"/>
</dbReference>
<comment type="subcellular location">
    <subcellularLocation>
        <location evidence="7">Cytoplasm</location>
    </subcellularLocation>
</comment>
<keyword evidence="3 7" id="KW-0346">Stress response</keyword>
<dbReference type="SUPFAM" id="SSF88946">
    <property type="entry name" value="Sigma2 domain of RNA polymerase sigma factors"/>
    <property type="match status" value="1"/>
</dbReference>
<comment type="caution">
    <text evidence="10">The sequence shown here is derived from an EMBL/GenBank/DDBJ whole genome shotgun (WGS) entry which is preliminary data.</text>
</comment>
<dbReference type="Proteomes" id="UP000277007">
    <property type="component" value="Unassembled WGS sequence"/>
</dbReference>
<evidence type="ECO:0000256" key="1">
    <source>
        <dbReference type="ARBA" id="ARBA00022490"/>
    </source>
</evidence>
<protein>
    <recommendedName>
        <fullName evidence="7 8">RNA polymerase sigma factor RpoH</fullName>
    </recommendedName>
    <alternativeName>
        <fullName evidence="7">RNA polymerase sigma-32 factor</fullName>
    </alternativeName>
</protein>
<keyword evidence="2 7" id="KW-0805">Transcription regulation</keyword>
<evidence type="ECO:0000256" key="3">
    <source>
        <dbReference type="ARBA" id="ARBA00023016"/>
    </source>
</evidence>
<dbReference type="InterPro" id="IPR009042">
    <property type="entry name" value="RNA_pol_sigma70_r1_2"/>
</dbReference>
<dbReference type="InterPro" id="IPR013324">
    <property type="entry name" value="RNA_pol_sigma_r3/r4-like"/>
</dbReference>
<dbReference type="NCBIfam" id="NF005143">
    <property type="entry name" value="PRK06596.1"/>
    <property type="match status" value="1"/>
</dbReference>
<evidence type="ECO:0000256" key="2">
    <source>
        <dbReference type="ARBA" id="ARBA00023015"/>
    </source>
</evidence>
<dbReference type="InterPro" id="IPR013325">
    <property type="entry name" value="RNA_pol_sigma_r2"/>
</dbReference>
<gene>
    <name evidence="7 10" type="primary">rpoH</name>
    <name evidence="10" type="ORF">EJ903_05600</name>
</gene>
<organism evidence="10 11">
    <name type="scientific">Azospirillum griseum</name>
    <dbReference type="NCBI Taxonomy" id="2496639"/>
    <lineage>
        <taxon>Bacteria</taxon>
        <taxon>Pseudomonadati</taxon>
        <taxon>Pseudomonadota</taxon>
        <taxon>Alphaproteobacteria</taxon>
        <taxon>Rhodospirillales</taxon>
        <taxon>Azospirillaceae</taxon>
        <taxon>Azospirillum</taxon>
    </lineage>
</organism>
<keyword evidence="5 7" id="KW-0238">DNA-binding</keyword>
<keyword evidence="4 7" id="KW-0731">Sigma factor</keyword>
<dbReference type="InterPro" id="IPR012759">
    <property type="entry name" value="RNA_pol_sigma_RpoH_proteobac"/>
</dbReference>
<dbReference type="PIRSF" id="PIRSF000770">
    <property type="entry name" value="RNA_pol_sigma-SigE/K"/>
    <property type="match status" value="1"/>
</dbReference>
<dbReference type="GO" id="GO:0003677">
    <property type="term" value="F:DNA binding"/>
    <property type="evidence" value="ECO:0007669"/>
    <property type="project" value="UniProtKB-UniRule"/>
</dbReference>
<dbReference type="RefSeq" id="WP_126612930.1">
    <property type="nucleotide sequence ID" value="NZ_JBHUCY010000004.1"/>
</dbReference>
<comment type="caution">
    <text evidence="7">Lacks conserved residue(s) required for the propagation of feature annotation.</text>
</comment>
<name>A0A431VMK2_9PROT</name>
<dbReference type="GO" id="GO:0006352">
    <property type="term" value="P:DNA-templated transcription initiation"/>
    <property type="evidence" value="ECO:0007669"/>
    <property type="project" value="UniProtKB-UniRule"/>
</dbReference>
<dbReference type="CDD" id="cd06171">
    <property type="entry name" value="Sigma70_r4"/>
    <property type="match status" value="1"/>
</dbReference>
<dbReference type="SUPFAM" id="SSF88659">
    <property type="entry name" value="Sigma3 and sigma4 domains of RNA polymerase sigma factors"/>
    <property type="match status" value="1"/>
</dbReference>
<evidence type="ECO:0000313" key="10">
    <source>
        <dbReference type="EMBL" id="RTR23040.1"/>
    </source>
</evidence>
<evidence type="ECO:0000313" key="11">
    <source>
        <dbReference type="Proteomes" id="UP000277007"/>
    </source>
</evidence>
<feature type="region of interest" description="Sigma-70 factor domain-2" evidence="7">
    <location>
        <begin position="53"/>
        <end position="122"/>
    </location>
</feature>
<dbReference type="InterPro" id="IPR050813">
    <property type="entry name" value="Sigma-70_Factor"/>
</dbReference>
<dbReference type="InterPro" id="IPR007630">
    <property type="entry name" value="RNA_pol_sigma70_r4"/>
</dbReference>
<dbReference type="AlphaFoldDB" id="A0A431VMK2"/>
<reference evidence="10 11" key="1">
    <citation type="submission" date="2018-12" db="EMBL/GenBank/DDBJ databases">
        <authorList>
            <person name="Yang Y."/>
        </authorList>
    </citation>
    <scope>NUCLEOTIDE SEQUENCE [LARGE SCALE GENOMIC DNA]</scope>
    <source>
        <strain evidence="10 11">L-25-5w-1</strain>
    </source>
</reference>
<evidence type="ECO:0000256" key="7">
    <source>
        <dbReference type="HAMAP-Rule" id="MF_00961"/>
    </source>
</evidence>
<evidence type="ECO:0000256" key="8">
    <source>
        <dbReference type="NCBIfam" id="TIGR02392"/>
    </source>
</evidence>
<evidence type="ECO:0000256" key="4">
    <source>
        <dbReference type="ARBA" id="ARBA00023082"/>
    </source>
</evidence>
<dbReference type="InterPro" id="IPR007627">
    <property type="entry name" value="RNA_pol_sigma70_r2"/>
</dbReference>
<dbReference type="EMBL" id="RXMA01000003">
    <property type="protein sequence ID" value="RTR23040.1"/>
    <property type="molecule type" value="Genomic_DNA"/>
</dbReference>
<comment type="similarity">
    <text evidence="7">Belongs to the sigma-70 factor family. RpoH subfamily.</text>
</comment>
<dbReference type="InterPro" id="IPR000943">
    <property type="entry name" value="RNA_pol_sigma70"/>
</dbReference>
<dbReference type="PANTHER" id="PTHR30376:SF3">
    <property type="entry name" value="RNA POLYMERASE SIGMA FACTOR RPOH"/>
    <property type="match status" value="1"/>
</dbReference>
<dbReference type="Pfam" id="PF04542">
    <property type="entry name" value="Sigma70_r2"/>
    <property type="match status" value="1"/>
</dbReference>
<dbReference type="NCBIfam" id="TIGR02392">
    <property type="entry name" value="rpoH_proteo"/>
    <property type="match status" value="1"/>
</dbReference>
<dbReference type="Gene3D" id="1.10.601.10">
    <property type="entry name" value="RNA Polymerase Primary Sigma Factor"/>
    <property type="match status" value="1"/>
</dbReference>
<dbReference type="Pfam" id="PF04545">
    <property type="entry name" value="Sigma70_r4"/>
    <property type="match status" value="1"/>
</dbReference>
<sequence>MASGSNLPVIGAENGLSRYLQEIRKFPMLEPEKEYMLAKRWQQHEDSGAAHQLVTSHLRLVAKIAMGYRGYGLPLSELISEGNVGMMQAVKRFDPERGFRLATYAMWWIRAAIQEYILHSWSLVKMGTTAAQKKLFFNLRRLKGQMQAIEEGDLSAEQVNAIATKLDVPEQDVIQMNRRLASPDHSLNAPLRVDGEGEWQDWLVDEADNQEITLADSEELKKRRKLLVGAMEHLNDRERDILMERRLREVPTTLEDLSQKYGVSRERVRQIEVRAFEKLQKAIRNAALEQKLAL</sequence>
<dbReference type="GO" id="GO:0009408">
    <property type="term" value="P:response to heat"/>
    <property type="evidence" value="ECO:0007669"/>
    <property type="project" value="UniProtKB-UniRule"/>
</dbReference>
<feature type="short sequence motif" description="Interaction with polymerase core subunit RpoC" evidence="7">
    <location>
        <begin position="77"/>
        <end position="80"/>
    </location>
</feature>
<dbReference type="OrthoDB" id="9809557at2"/>
<keyword evidence="6 7" id="KW-0804">Transcription</keyword>
<accession>A0A431VMK2</accession>
<dbReference type="GO" id="GO:0005737">
    <property type="term" value="C:cytoplasm"/>
    <property type="evidence" value="ECO:0007669"/>
    <property type="project" value="UniProtKB-SubCell"/>
</dbReference>
<feature type="domain" description="RNA polymerase sigma-70" evidence="9">
    <location>
        <begin position="253"/>
        <end position="279"/>
    </location>
</feature>
<dbReference type="Pfam" id="PF00140">
    <property type="entry name" value="Sigma70_r1_2"/>
    <property type="match status" value="1"/>
</dbReference>
<dbReference type="NCBIfam" id="TIGR02937">
    <property type="entry name" value="sigma70-ECF"/>
    <property type="match status" value="1"/>
</dbReference>
<comment type="function">
    <text evidence="7">Sigma factors are initiation factors that promote the attachment of RNA polymerase to specific initiation sites and are then released. This sigma factor is involved in regulation of expression of heat shock genes.</text>
</comment>
<evidence type="ECO:0000256" key="5">
    <source>
        <dbReference type="ARBA" id="ARBA00023125"/>
    </source>
</evidence>